<dbReference type="GO" id="GO:0003724">
    <property type="term" value="F:RNA helicase activity"/>
    <property type="evidence" value="ECO:0007669"/>
    <property type="project" value="UniProtKB-EC"/>
</dbReference>
<dbReference type="SMART" id="SM00847">
    <property type="entry name" value="HA2"/>
    <property type="match status" value="1"/>
</dbReference>
<protein>
    <submittedName>
        <fullName evidence="7">ATP-dependent RNA helicase HrpA</fullName>
        <ecNumber evidence="7">3.6.4.13</ecNumber>
    </submittedName>
</protein>
<dbReference type="InterPro" id="IPR010222">
    <property type="entry name" value="RNA_helicase_HrpA"/>
</dbReference>
<evidence type="ECO:0000313" key="8">
    <source>
        <dbReference type="Proteomes" id="UP000754644"/>
    </source>
</evidence>
<dbReference type="Proteomes" id="UP000754644">
    <property type="component" value="Unassembled WGS sequence"/>
</dbReference>
<dbReference type="InterPro" id="IPR048333">
    <property type="entry name" value="HA2_WH"/>
</dbReference>
<dbReference type="FunFam" id="1.20.120.1080:FF:000005">
    <property type="entry name" value="ATP-dependent helicase HrpA"/>
    <property type="match status" value="1"/>
</dbReference>
<dbReference type="InterPro" id="IPR014001">
    <property type="entry name" value="Helicase_ATP-bd"/>
</dbReference>
<organism evidence="7 8">
    <name type="scientific">SAR86 cluster bacterium</name>
    <dbReference type="NCBI Taxonomy" id="2030880"/>
    <lineage>
        <taxon>Bacteria</taxon>
        <taxon>Pseudomonadati</taxon>
        <taxon>Pseudomonadota</taxon>
        <taxon>Gammaproteobacteria</taxon>
        <taxon>SAR86 cluster</taxon>
    </lineage>
</organism>
<evidence type="ECO:0000259" key="5">
    <source>
        <dbReference type="PROSITE" id="PS51192"/>
    </source>
</evidence>
<dbReference type="FunFam" id="3.40.50.300:FF:000575">
    <property type="entry name" value="ATP-dependent helicase hrpA"/>
    <property type="match status" value="1"/>
</dbReference>
<proteinExistence type="predicted"/>
<dbReference type="InterPro" id="IPR001650">
    <property type="entry name" value="Helicase_C-like"/>
</dbReference>
<dbReference type="GO" id="GO:0016787">
    <property type="term" value="F:hydrolase activity"/>
    <property type="evidence" value="ECO:0007669"/>
    <property type="project" value="UniProtKB-KW"/>
</dbReference>
<dbReference type="EC" id="3.6.4.13" evidence="7"/>
<dbReference type="CDD" id="cd18791">
    <property type="entry name" value="SF2_C_RHA"/>
    <property type="match status" value="1"/>
</dbReference>
<evidence type="ECO:0000256" key="1">
    <source>
        <dbReference type="ARBA" id="ARBA00022741"/>
    </source>
</evidence>
<accession>A0A972VUS9</accession>
<dbReference type="EMBL" id="JABMOJ010000171">
    <property type="protein sequence ID" value="NQV64654.1"/>
    <property type="molecule type" value="Genomic_DNA"/>
</dbReference>
<dbReference type="Gene3D" id="1.20.120.1080">
    <property type="match status" value="1"/>
</dbReference>
<dbReference type="SMART" id="SM00490">
    <property type="entry name" value="HELICc"/>
    <property type="match status" value="1"/>
</dbReference>
<dbReference type="SMART" id="SM00487">
    <property type="entry name" value="DEXDc"/>
    <property type="match status" value="1"/>
</dbReference>
<dbReference type="Pfam" id="PF00271">
    <property type="entry name" value="Helicase_C"/>
    <property type="match status" value="1"/>
</dbReference>
<dbReference type="Pfam" id="PF04408">
    <property type="entry name" value="WHD_HA2"/>
    <property type="match status" value="1"/>
</dbReference>
<dbReference type="Pfam" id="PF07717">
    <property type="entry name" value="OB_NTP_bind"/>
    <property type="match status" value="1"/>
</dbReference>
<evidence type="ECO:0000256" key="2">
    <source>
        <dbReference type="ARBA" id="ARBA00022801"/>
    </source>
</evidence>
<dbReference type="PROSITE" id="PS51194">
    <property type="entry name" value="HELICASE_CTER"/>
    <property type="match status" value="1"/>
</dbReference>
<dbReference type="SUPFAM" id="SSF52540">
    <property type="entry name" value="P-loop containing nucleoside triphosphate hydrolases"/>
    <property type="match status" value="1"/>
</dbReference>
<dbReference type="AlphaFoldDB" id="A0A972VUS9"/>
<dbReference type="Gene3D" id="3.40.50.300">
    <property type="entry name" value="P-loop containing nucleotide triphosphate hydrolases"/>
    <property type="match status" value="2"/>
</dbReference>
<dbReference type="GO" id="GO:0003723">
    <property type="term" value="F:RNA binding"/>
    <property type="evidence" value="ECO:0007669"/>
    <property type="project" value="TreeGrafter"/>
</dbReference>
<dbReference type="NCBIfam" id="TIGR01967">
    <property type="entry name" value="DEAH_box_HrpA"/>
    <property type="match status" value="1"/>
</dbReference>
<dbReference type="InterPro" id="IPR007502">
    <property type="entry name" value="Helicase-assoc_dom"/>
</dbReference>
<dbReference type="PROSITE" id="PS51192">
    <property type="entry name" value="HELICASE_ATP_BIND_1"/>
    <property type="match status" value="1"/>
</dbReference>
<dbReference type="SMART" id="SM00382">
    <property type="entry name" value="AAA"/>
    <property type="match status" value="1"/>
</dbReference>
<keyword evidence="3 7" id="KW-0347">Helicase</keyword>
<keyword evidence="4" id="KW-0067">ATP-binding</keyword>
<dbReference type="InterPro" id="IPR027417">
    <property type="entry name" value="P-loop_NTPase"/>
</dbReference>
<dbReference type="PANTHER" id="PTHR18934">
    <property type="entry name" value="ATP-DEPENDENT RNA HELICASE"/>
    <property type="match status" value="1"/>
</dbReference>
<feature type="domain" description="Helicase C-terminal" evidence="6">
    <location>
        <begin position="257"/>
        <end position="426"/>
    </location>
</feature>
<dbReference type="Pfam" id="PF11898">
    <property type="entry name" value="DUF3418"/>
    <property type="match status" value="1"/>
</dbReference>
<evidence type="ECO:0000259" key="6">
    <source>
        <dbReference type="PROSITE" id="PS51194"/>
    </source>
</evidence>
<dbReference type="InterPro" id="IPR011709">
    <property type="entry name" value="DEAD-box_helicase_OB_fold"/>
</dbReference>
<sequence>MIKDRGRLRQALRDKRNVEKNIAKITAQIDRSVNLAEQRRAELPIPTFPESLPVSQRVEDIKAALASHQVVIIAGETGSGKTTQIPKICLALGRGVHGLIGHTQPRRVAARTVGNRIAEELKVKFGQQVGYQVRFTDQTTPTTHIKVMTDGILLAETARDRFLEAYDTLIIDEAHERSLNIDFILGYLKRILPRRPDLKVIVTSATIDVDRFSKHFNDAPVIEVSGRTFPVVVHYRPTLAETKTYDADELMYQGVLDTLREIEQLERQRQTPGDVLIFLSGEREIRELAHLIRKSDLRLWEVLALYSRLSVAEQNRVFQAHTGRRIVLATNVAETSLTVPGIRYVIDTGVARISRYSVRSKVQQLPIEPISRASADQRKGRCGRISDGVCFRLYAEEDFLSRPEFTAPEILRTNLAAVILQMLVLRLGDISHFPFVEKPDQRQINDGFHLLHELQAVDEKRDINQMGREMARFPVDLRLARMLMQASQTGCLAEVLTIVSSLAMQDPRDRPHDQQQAADEKHKQFQHEQSDFMTLVNIWGFYESHRQELTQNQLRKFCRQNFLSYIRMREWQENHRQLHLLARELKLVKNQAPAEYAAIHQALLAGLLGNIGEKTDDNDYRGARNRRHFIFPGSGLFSRKPRWIMSAELVETTRLYGRTVAQIESSWIEPLARHLVKRNYQEAYFDVKRSQVMAYEEVILYGVTVIKKRLVDFGQVDPVRARHIFIQEALVEQQLHSKAGFYRHNTLLVAEVEKLESMSRKRDILVDGYTIFRFYDEKLPESVSSLIDLDYWRKTIEVEAPRTLYLEKSLLMKQEPGLSAALYPSQLDVAETKLKLDYHFDPQHEDDGVSVQVPVALLRQVSRAQLDWVIPGLLREKCLALIKSLPKALRKKFVPAPEYVDKVMPLLSYDGRELSVVLAEKLFRLNGTRVNADDFDASSLDQHLRMNIKVLNDKGKVIGSARDLSHLQQEFATETDQGFNQRSRLDIEVEGALDWQFGDLPESVLLDQAGITLKGYPALIDQVETVAIRVIDNPAEAERLSRLGLLRLLMLCLPEQRKYVSRNMPGFKQFAIYYATRGSGEELLTDLVEAVFRFTFIEDQALVRTAVEFESRLKCKIDLVSIMNQTGRLVADILKTANEVERQLSVGENSLNQSSRADLREQLAHLLAPGFIRRASLKWLKQYPRFLQAMLYRLDKMQHNIGKDQQAMSEVRSHWQRFIIAGVTDDEKLQAYRWMIEEYRVSLFAQALGTSMPVSGKRLEKEWQKSGQRNAR</sequence>
<dbReference type="Pfam" id="PF00270">
    <property type="entry name" value="DEAD"/>
    <property type="match status" value="1"/>
</dbReference>
<dbReference type="InterPro" id="IPR024590">
    <property type="entry name" value="HrpA_C"/>
</dbReference>
<dbReference type="NCBIfam" id="NF008348">
    <property type="entry name" value="PRK11131.1"/>
    <property type="match status" value="1"/>
</dbReference>
<evidence type="ECO:0000313" key="7">
    <source>
        <dbReference type="EMBL" id="NQV64654.1"/>
    </source>
</evidence>
<dbReference type="InterPro" id="IPR011545">
    <property type="entry name" value="DEAD/DEAH_box_helicase_dom"/>
</dbReference>
<name>A0A972VUS9_9GAMM</name>
<comment type="caution">
    <text evidence="7">The sequence shown here is derived from an EMBL/GenBank/DDBJ whole genome shotgun (WGS) entry which is preliminary data.</text>
</comment>
<gene>
    <name evidence="7" type="primary">hrpA</name>
    <name evidence="7" type="ORF">HQ497_04740</name>
</gene>
<keyword evidence="1" id="KW-0547">Nucleotide-binding</keyword>
<reference evidence="7" key="1">
    <citation type="submission" date="2020-05" db="EMBL/GenBank/DDBJ databases">
        <title>Sulfur intermediates as new biogeochemical hubs in an aquatic model microbial ecosystem.</title>
        <authorList>
            <person name="Vigneron A."/>
        </authorList>
    </citation>
    <scope>NUCLEOTIDE SEQUENCE</scope>
    <source>
        <strain evidence="7">Bin.250</strain>
    </source>
</reference>
<dbReference type="GO" id="GO:0005524">
    <property type="term" value="F:ATP binding"/>
    <property type="evidence" value="ECO:0007669"/>
    <property type="project" value="UniProtKB-KW"/>
</dbReference>
<evidence type="ECO:0000256" key="4">
    <source>
        <dbReference type="ARBA" id="ARBA00022840"/>
    </source>
</evidence>
<dbReference type="Pfam" id="PF21010">
    <property type="entry name" value="HA2_C"/>
    <property type="match status" value="1"/>
</dbReference>
<keyword evidence="2 7" id="KW-0378">Hydrolase</keyword>
<dbReference type="PANTHER" id="PTHR18934:SF99">
    <property type="entry name" value="ATP-DEPENDENT RNA HELICASE DHX37-RELATED"/>
    <property type="match status" value="1"/>
</dbReference>
<feature type="domain" description="Helicase ATP-binding" evidence="5">
    <location>
        <begin position="62"/>
        <end position="225"/>
    </location>
</feature>
<evidence type="ECO:0000256" key="3">
    <source>
        <dbReference type="ARBA" id="ARBA00022806"/>
    </source>
</evidence>
<dbReference type="InterPro" id="IPR003593">
    <property type="entry name" value="AAA+_ATPase"/>
</dbReference>